<dbReference type="PANTHER" id="PTHR28629">
    <property type="entry name" value="TRIOKINASE/FMN CYCLASE"/>
    <property type="match status" value="1"/>
</dbReference>
<dbReference type="InterPro" id="IPR036117">
    <property type="entry name" value="DhaL_dom_sf"/>
</dbReference>
<accession>A0A7S3DL91</accession>
<reference evidence="7" key="1">
    <citation type="submission" date="2021-01" db="EMBL/GenBank/DDBJ databases">
        <authorList>
            <person name="Corre E."/>
            <person name="Pelletier E."/>
            <person name="Niang G."/>
            <person name="Scheremetjew M."/>
            <person name="Finn R."/>
            <person name="Kale V."/>
            <person name="Holt S."/>
            <person name="Cochrane G."/>
            <person name="Meng A."/>
            <person name="Brown T."/>
            <person name="Cohen L."/>
        </authorList>
    </citation>
    <scope>NUCLEOTIDE SEQUENCE</scope>
    <source>
        <strain evidence="7">NIES-2562</strain>
    </source>
</reference>
<dbReference type="GO" id="GO:0005829">
    <property type="term" value="C:cytosol"/>
    <property type="evidence" value="ECO:0007669"/>
    <property type="project" value="TreeGrafter"/>
</dbReference>
<sequence length="572" mass="60200">MKFLLKDSQHAAREYAEALVRANSNLKALEGGAVIVRNDVKTHEINGNVALISGGGSGHEPAHAGYVGSGGLTAAVLGEVFTSPPTDNVLCAIRYCVNCLGASGVLLIVKNYTGDRLNFGLAASIAQAEGIMVEMTLVGDDCSLPVSSISKVGRRGLAGTVLVHKILGAQACLGAHLSDIVKTAEAIGSSLWTVGVSFSSCSIPAIEKSSLLIKDGHYEFGLGIHGEKGRNVALLSSLQSVVNEMLRQLVSCSGDEGLVCLLVNNLGGLTQMEEAAITGCALEEIERLYPAMRTERLVSGRLLTSMEMKGFSLTLLSIADQEWLKLLDQPVSFSAWPGTFQVGSSPSMLQPSYQNEVKTGACAPCSGGIDATLLQGVLFSIAGVLRENASKYQELDSLVGDGDLGESMERASIVLLEFSKSMQTPADPGTTLFLLGKRLAKEIGGSSGPLYGVLLVTLAQHLPQGWAQAARASLRAVMKLGNADVGDCSMVDVLEPAVRFMEHHGGSLDDDILTNFKNQVLKAAEETASMIPQVGRSAYVGERAKGVRDPGAVVAADWLACIAEILKRRVST</sequence>
<dbReference type="EMBL" id="HBIB01036305">
    <property type="protein sequence ID" value="CAE0261276.1"/>
    <property type="molecule type" value="Transcribed_RNA"/>
</dbReference>
<dbReference type="GO" id="GO:0019563">
    <property type="term" value="P:glycerol catabolic process"/>
    <property type="evidence" value="ECO:0007669"/>
    <property type="project" value="TreeGrafter"/>
</dbReference>
<dbReference type="InterPro" id="IPR004007">
    <property type="entry name" value="DhaL_dom"/>
</dbReference>
<dbReference type="Gene3D" id="1.25.40.340">
    <property type="match status" value="1"/>
</dbReference>
<evidence type="ECO:0000256" key="1">
    <source>
        <dbReference type="ARBA" id="ARBA00022679"/>
    </source>
</evidence>
<evidence type="ECO:0000313" key="8">
    <source>
        <dbReference type="EMBL" id="CAE0261289.1"/>
    </source>
</evidence>
<feature type="domain" description="DhaK" evidence="6">
    <location>
        <begin position="7"/>
        <end position="336"/>
    </location>
</feature>
<evidence type="ECO:0000313" key="7">
    <source>
        <dbReference type="EMBL" id="CAE0261276.1"/>
    </source>
</evidence>
<evidence type="ECO:0000259" key="5">
    <source>
        <dbReference type="PROSITE" id="PS51480"/>
    </source>
</evidence>
<name>A0A7S3DL91_9EUKA</name>
<dbReference type="AlphaFoldDB" id="A0A7S3DL91"/>
<keyword evidence="3" id="KW-0418">Kinase</keyword>
<dbReference type="Gene3D" id="3.30.1180.20">
    <property type="entry name" value="Dihydroxyacetone kinase, domain 2"/>
    <property type="match status" value="1"/>
</dbReference>
<evidence type="ECO:0000256" key="2">
    <source>
        <dbReference type="ARBA" id="ARBA00022741"/>
    </source>
</evidence>
<dbReference type="InterPro" id="IPR004006">
    <property type="entry name" value="DhaK_dom"/>
</dbReference>
<dbReference type="SUPFAM" id="SSF101473">
    <property type="entry name" value="DhaL-like"/>
    <property type="match status" value="1"/>
</dbReference>
<keyword evidence="2" id="KW-0547">Nucleotide-binding</keyword>
<gene>
    <name evidence="7" type="ORF">PBIL07802_LOCUS23566</name>
    <name evidence="8" type="ORF">PBIL07802_LOCUS23579</name>
</gene>
<dbReference type="EMBL" id="HBIB01036318">
    <property type="protein sequence ID" value="CAE0261289.1"/>
    <property type="molecule type" value="Transcribed_RNA"/>
</dbReference>
<keyword evidence="1" id="KW-0808">Transferase</keyword>
<protein>
    <recommendedName>
        <fullName evidence="9">Dihydroxyacetone kinase</fullName>
    </recommendedName>
</protein>
<organism evidence="7">
    <name type="scientific">Palpitomonas bilix</name>
    <dbReference type="NCBI Taxonomy" id="652834"/>
    <lineage>
        <taxon>Eukaryota</taxon>
        <taxon>Eukaryota incertae sedis</taxon>
    </lineage>
</organism>
<dbReference type="GO" id="GO:0004371">
    <property type="term" value="F:glycerone kinase activity"/>
    <property type="evidence" value="ECO:0007669"/>
    <property type="project" value="InterPro"/>
</dbReference>
<dbReference type="PANTHER" id="PTHR28629:SF4">
    <property type="entry name" value="TRIOKINASE_FMN CYCLASE"/>
    <property type="match status" value="1"/>
</dbReference>
<feature type="domain" description="DhaL" evidence="5">
    <location>
        <begin position="372"/>
        <end position="564"/>
    </location>
</feature>
<keyword evidence="4" id="KW-0067">ATP-binding</keyword>
<evidence type="ECO:0000256" key="3">
    <source>
        <dbReference type="ARBA" id="ARBA00022777"/>
    </source>
</evidence>
<dbReference type="Pfam" id="PF02734">
    <property type="entry name" value="Dak2"/>
    <property type="match status" value="1"/>
</dbReference>
<proteinExistence type="predicted"/>
<dbReference type="InterPro" id="IPR050861">
    <property type="entry name" value="Dihydroxyacetone_Kinase"/>
</dbReference>
<dbReference type="FunFam" id="3.40.50.10440:FF:000001">
    <property type="entry name" value="Dihydroxyacetone kinase, DhaK subunit"/>
    <property type="match status" value="1"/>
</dbReference>
<dbReference type="SUPFAM" id="SSF82549">
    <property type="entry name" value="DAK1/DegV-like"/>
    <property type="match status" value="1"/>
</dbReference>
<evidence type="ECO:0008006" key="9">
    <source>
        <dbReference type="Google" id="ProtNLM"/>
    </source>
</evidence>
<dbReference type="PROSITE" id="PS51480">
    <property type="entry name" value="DHAL"/>
    <property type="match status" value="1"/>
</dbReference>
<dbReference type="Pfam" id="PF02733">
    <property type="entry name" value="Dak1"/>
    <property type="match status" value="1"/>
</dbReference>
<evidence type="ECO:0000256" key="4">
    <source>
        <dbReference type="ARBA" id="ARBA00022840"/>
    </source>
</evidence>
<evidence type="ECO:0000259" key="6">
    <source>
        <dbReference type="PROSITE" id="PS51481"/>
    </source>
</evidence>
<dbReference type="Gene3D" id="3.40.50.10440">
    <property type="entry name" value="Dihydroxyacetone kinase, domain 1"/>
    <property type="match status" value="1"/>
</dbReference>
<dbReference type="PROSITE" id="PS51481">
    <property type="entry name" value="DHAK"/>
    <property type="match status" value="1"/>
</dbReference>
<dbReference type="SMART" id="SM01120">
    <property type="entry name" value="Dak2"/>
    <property type="match status" value="1"/>
</dbReference>
<dbReference type="GO" id="GO:0005524">
    <property type="term" value="F:ATP binding"/>
    <property type="evidence" value="ECO:0007669"/>
    <property type="project" value="UniProtKB-KW"/>
</dbReference>